<proteinExistence type="predicted"/>
<evidence type="ECO:0000313" key="3">
    <source>
        <dbReference type="Proteomes" id="UP000287144"/>
    </source>
</evidence>
<evidence type="ECO:0000313" key="2">
    <source>
        <dbReference type="EMBL" id="RSL91922.1"/>
    </source>
</evidence>
<dbReference type="EMBL" id="NKCK01000213">
    <property type="protein sequence ID" value="RSL91922.1"/>
    <property type="molecule type" value="Genomic_DNA"/>
</dbReference>
<dbReference type="Proteomes" id="UP000287144">
    <property type="component" value="Unassembled WGS sequence"/>
</dbReference>
<keyword evidence="3" id="KW-1185">Reference proteome</keyword>
<feature type="compositionally biased region" description="Basic and acidic residues" evidence="1">
    <location>
        <begin position="1"/>
        <end position="18"/>
    </location>
</feature>
<feature type="region of interest" description="Disordered" evidence="1">
    <location>
        <begin position="1"/>
        <end position="31"/>
    </location>
</feature>
<dbReference type="AlphaFoldDB" id="A0A428SQ63"/>
<evidence type="ECO:0000256" key="1">
    <source>
        <dbReference type="SAM" id="MobiDB-lite"/>
    </source>
</evidence>
<reference evidence="2 3" key="1">
    <citation type="submission" date="2017-06" db="EMBL/GenBank/DDBJ databases">
        <title>Comparative genomic analysis of Ambrosia Fusariam Clade fungi.</title>
        <authorList>
            <person name="Stajich J.E."/>
            <person name="Carrillo J."/>
            <person name="Kijimoto T."/>
            <person name="Eskalen A."/>
            <person name="O'Donnell K."/>
            <person name="Kasson M."/>
        </authorList>
    </citation>
    <scope>NUCLEOTIDE SEQUENCE [LARGE SCALE GENOMIC DNA]</scope>
    <source>
        <strain evidence="2 3">NRRL62579</strain>
    </source>
</reference>
<name>A0A428SQ63_9HYPO</name>
<comment type="caution">
    <text evidence="2">The sequence shown here is derived from an EMBL/GenBank/DDBJ whole genome shotgun (WGS) entry which is preliminary data.</text>
</comment>
<protein>
    <submittedName>
        <fullName evidence="2">Uncharacterized protein</fullName>
    </submittedName>
</protein>
<accession>A0A428SQ63</accession>
<sequence length="143" mass="15812">MIHHQEHIVRFGEKGQEGHKKKGIKGSLDRGYPTMTRHQVMLRTLVQTTHKTLLNALSEATSADNLSTMLSVPTLSGRNGLSKTDSVVNDRPESRARVHCHRPTLTGFRFPGRANDPSHRDFASELAMLPQRSSSIKGSFVGA</sequence>
<organism evidence="2 3">
    <name type="scientific">Fusarium oligoseptatum</name>
    <dbReference type="NCBI Taxonomy" id="2604345"/>
    <lineage>
        <taxon>Eukaryota</taxon>
        <taxon>Fungi</taxon>
        <taxon>Dikarya</taxon>
        <taxon>Ascomycota</taxon>
        <taxon>Pezizomycotina</taxon>
        <taxon>Sordariomycetes</taxon>
        <taxon>Hypocreomycetidae</taxon>
        <taxon>Hypocreales</taxon>
        <taxon>Nectriaceae</taxon>
        <taxon>Fusarium</taxon>
        <taxon>Fusarium solani species complex</taxon>
    </lineage>
</organism>
<gene>
    <name evidence="2" type="ORF">CEP52_014115</name>
</gene>